<accession>A0A7W3IU35</accession>
<feature type="compositionally biased region" description="Basic and acidic residues" evidence="1">
    <location>
        <begin position="82"/>
        <end position="103"/>
    </location>
</feature>
<dbReference type="RefSeq" id="WP_182560852.1">
    <property type="nucleotide sequence ID" value="NZ_JACGWT010000004.1"/>
</dbReference>
<evidence type="ECO:0000313" key="3">
    <source>
        <dbReference type="Proteomes" id="UP000523079"/>
    </source>
</evidence>
<dbReference type="InterPro" id="IPR011990">
    <property type="entry name" value="TPR-like_helical_dom_sf"/>
</dbReference>
<dbReference type="Proteomes" id="UP000523079">
    <property type="component" value="Unassembled WGS sequence"/>
</dbReference>
<feature type="compositionally biased region" description="Acidic residues" evidence="1">
    <location>
        <begin position="413"/>
        <end position="463"/>
    </location>
</feature>
<feature type="region of interest" description="Disordered" evidence="1">
    <location>
        <begin position="341"/>
        <end position="477"/>
    </location>
</feature>
<reference evidence="2 3" key="1">
    <citation type="submission" date="2020-07" db="EMBL/GenBank/DDBJ databases">
        <title>Sequencing the genomes of 1000 actinobacteria strains.</title>
        <authorList>
            <person name="Klenk H.-P."/>
        </authorList>
    </citation>
    <scope>NUCLEOTIDE SEQUENCE [LARGE SCALE GENOMIC DNA]</scope>
    <source>
        <strain evidence="2 3">DSM 100723</strain>
    </source>
</reference>
<dbReference type="AlphaFoldDB" id="A0A7W3IU35"/>
<proteinExistence type="predicted"/>
<organism evidence="2 3">
    <name type="scientific">Microlunatus kandeliicorticis</name>
    <dbReference type="NCBI Taxonomy" id="1759536"/>
    <lineage>
        <taxon>Bacteria</taxon>
        <taxon>Bacillati</taxon>
        <taxon>Actinomycetota</taxon>
        <taxon>Actinomycetes</taxon>
        <taxon>Propionibacteriales</taxon>
        <taxon>Propionibacteriaceae</taxon>
        <taxon>Microlunatus</taxon>
    </lineage>
</organism>
<dbReference type="Gene3D" id="1.25.40.10">
    <property type="entry name" value="Tetratricopeptide repeat domain"/>
    <property type="match status" value="1"/>
</dbReference>
<keyword evidence="3" id="KW-1185">Reference proteome</keyword>
<feature type="compositionally biased region" description="Basic and acidic residues" evidence="1">
    <location>
        <begin position="464"/>
        <end position="477"/>
    </location>
</feature>
<feature type="compositionally biased region" description="Basic and acidic residues" evidence="1">
    <location>
        <begin position="14"/>
        <end position="74"/>
    </location>
</feature>
<name>A0A7W3IU35_9ACTN</name>
<dbReference type="SUPFAM" id="SSF48452">
    <property type="entry name" value="TPR-like"/>
    <property type="match status" value="1"/>
</dbReference>
<evidence type="ECO:0000313" key="2">
    <source>
        <dbReference type="EMBL" id="MBA8795281.1"/>
    </source>
</evidence>
<protein>
    <submittedName>
        <fullName evidence="2">Tetratricopeptide (TPR) repeat protein</fullName>
    </submittedName>
</protein>
<evidence type="ECO:0000256" key="1">
    <source>
        <dbReference type="SAM" id="MobiDB-lite"/>
    </source>
</evidence>
<feature type="compositionally biased region" description="Acidic residues" evidence="1">
    <location>
        <begin position="352"/>
        <end position="405"/>
    </location>
</feature>
<comment type="caution">
    <text evidence="2">The sequence shown here is derived from an EMBL/GenBank/DDBJ whole genome shotgun (WGS) entry which is preliminary data.</text>
</comment>
<gene>
    <name evidence="2" type="ORF">FHX74_002909</name>
</gene>
<sequence length="477" mass="52552">MPRRPSTGRPAGARPDRRDRFERPERGGRFERPERGDRFERPERPARFDRGPGADRAGDRGGRPDRGDRFDRPGRAGAPRGRAGERDQAGRRPDGRGPVEDPRSSGAGGRRPIAARADEPPTPTDADIRLLPRAVRAELRGLPKELADIVAAHLVSAGELVDVDPDLAYRHAEAARRRASRVAVVREATAETAYAAGRYDVALTEYRALRRMTGRNGFLPVMADCERALERPHAAIKLAREADGLDLDPDDRIEMRIVEAGARNDLGQTAEAIRLLRELVAQDPLRRVGARTGKVGQSQAVRVRTAMGRVHYALADLLLAEGDPASARVEFARAADLDVEETTDAHERLDELDGVSIDFDETEDEDSDETDEDSDEGDSDETDEDSDESDSDETDEHFEEGDESPEADHDGVDPEVDEDPVEDDDPDDETDGLGDDHDDDHDEDDHDEDDHEGPDPSDGEGDDHELNPADRDPEPRA</sequence>
<feature type="region of interest" description="Disordered" evidence="1">
    <location>
        <begin position="1"/>
        <end position="128"/>
    </location>
</feature>
<dbReference type="EMBL" id="JACGWT010000004">
    <property type="protein sequence ID" value="MBA8795281.1"/>
    <property type="molecule type" value="Genomic_DNA"/>
</dbReference>